<organism evidence="2 3">
    <name type="scientific">Loktanella atrilutea</name>
    <dbReference type="NCBI Taxonomy" id="366533"/>
    <lineage>
        <taxon>Bacteria</taxon>
        <taxon>Pseudomonadati</taxon>
        <taxon>Pseudomonadota</taxon>
        <taxon>Alphaproteobacteria</taxon>
        <taxon>Rhodobacterales</taxon>
        <taxon>Roseobacteraceae</taxon>
        <taxon>Loktanella</taxon>
    </lineage>
</organism>
<proteinExistence type="predicted"/>
<keyword evidence="3" id="KW-1185">Reference proteome</keyword>
<name>A0A1M5EII9_LOKAT</name>
<feature type="compositionally biased region" description="Basic and acidic residues" evidence="1">
    <location>
        <begin position="28"/>
        <end position="37"/>
    </location>
</feature>
<protein>
    <submittedName>
        <fullName evidence="2">PRC-barrel domain-containing protein</fullName>
    </submittedName>
</protein>
<dbReference type="Proteomes" id="UP000183987">
    <property type="component" value="Unassembled WGS sequence"/>
</dbReference>
<sequence>MDHSKHTPLQPGEISTMNLEGANIYGPDDSHIGDVSHTHGAGASTHVIVDVGGFLGIGAKRVSLPVSKLNFMRDEDGKVHATTSMTKDQLKDLPEHHD</sequence>
<evidence type="ECO:0000313" key="2">
    <source>
        <dbReference type="EMBL" id="SHF78871.1"/>
    </source>
</evidence>
<reference evidence="3" key="1">
    <citation type="submission" date="2016-11" db="EMBL/GenBank/DDBJ databases">
        <authorList>
            <person name="Varghese N."/>
            <person name="Submissions S."/>
        </authorList>
    </citation>
    <scope>NUCLEOTIDE SEQUENCE [LARGE SCALE GENOMIC DNA]</scope>
    <source>
        <strain evidence="3">DSM 29326</strain>
    </source>
</reference>
<evidence type="ECO:0000313" key="3">
    <source>
        <dbReference type="Proteomes" id="UP000183987"/>
    </source>
</evidence>
<evidence type="ECO:0000256" key="1">
    <source>
        <dbReference type="SAM" id="MobiDB-lite"/>
    </source>
</evidence>
<dbReference type="SUPFAM" id="SSF50346">
    <property type="entry name" value="PRC-barrel domain"/>
    <property type="match status" value="1"/>
</dbReference>
<dbReference type="RefSeq" id="WP_072858629.1">
    <property type="nucleotide sequence ID" value="NZ_FQUE01000013.1"/>
</dbReference>
<dbReference type="OrthoDB" id="7876889at2"/>
<gene>
    <name evidence="2" type="ORF">SAMN05444339_1132</name>
</gene>
<dbReference type="AlphaFoldDB" id="A0A1M5EII9"/>
<dbReference type="EMBL" id="FQUE01000013">
    <property type="protein sequence ID" value="SHF78871.1"/>
    <property type="molecule type" value="Genomic_DNA"/>
</dbReference>
<dbReference type="Gene3D" id="2.30.30.240">
    <property type="entry name" value="PRC-barrel domain"/>
    <property type="match status" value="1"/>
</dbReference>
<accession>A0A1M5EII9</accession>
<feature type="region of interest" description="Disordered" evidence="1">
    <location>
        <begin position="1"/>
        <end position="38"/>
    </location>
</feature>
<dbReference type="STRING" id="366533.SAMN05444339_1132"/>
<dbReference type="InterPro" id="IPR011033">
    <property type="entry name" value="PRC_barrel-like_sf"/>
</dbReference>